<sequence length="107" mass="11537">MSVMDRIKAEVEGHPIVLFMKGTPQFPMCGFSSRAAQALKTAGATGFHTVNVLADPELRANLPRYSDWPSFPQLFVNGELIGGCDITLDLLDSGELARMVAEAQKAA</sequence>
<keyword evidence="6" id="KW-0676">Redox-active center</keyword>
<organism evidence="9 10">
    <name type="scientific">Arenimonas soli</name>
    <dbReference type="NCBI Taxonomy" id="2269504"/>
    <lineage>
        <taxon>Bacteria</taxon>
        <taxon>Pseudomonadati</taxon>
        <taxon>Pseudomonadota</taxon>
        <taxon>Gammaproteobacteria</taxon>
        <taxon>Lysobacterales</taxon>
        <taxon>Lysobacteraceae</taxon>
        <taxon>Arenimonas</taxon>
    </lineage>
</organism>
<dbReference type="PANTHER" id="PTHR10293">
    <property type="entry name" value="GLUTAREDOXIN FAMILY MEMBER"/>
    <property type="match status" value="1"/>
</dbReference>
<evidence type="ECO:0000256" key="3">
    <source>
        <dbReference type="ARBA" id="ARBA00022723"/>
    </source>
</evidence>
<comment type="caution">
    <text evidence="9">The sequence shown here is derived from an EMBL/GenBank/DDBJ whole genome shotgun (WGS) entry which is preliminary data.</text>
</comment>
<dbReference type="SUPFAM" id="SSF52833">
    <property type="entry name" value="Thioredoxin-like"/>
    <property type="match status" value="1"/>
</dbReference>
<keyword evidence="2" id="KW-0001">2Fe-2S</keyword>
<dbReference type="NCBIfam" id="TIGR00365">
    <property type="entry name" value="Grx4 family monothiol glutaredoxin"/>
    <property type="match status" value="1"/>
</dbReference>
<dbReference type="PIRSF" id="PIRSF005894">
    <property type="entry name" value="Monothiol_GRX"/>
    <property type="match status" value="1"/>
</dbReference>
<dbReference type="Proteomes" id="UP000623419">
    <property type="component" value="Unassembled WGS sequence"/>
</dbReference>
<feature type="domain" description="Glutaredoxin" evidence="8">
    <location>
        <begin position="16"/>
        <end position="81"/>
    </location>
</feature>
<dbReference type="Gene3D" id="3.40.30.10">
    <property type="entry name" value="Glutaredoxin"/>
    <property type="match status" value="1"/>
</dbReference>
<dbReference type="Pfam" id="PF00462">
    <property type="entry name" value="Glutaredoxin"/>
    <property type="match status" value="1"/>
</dbReference>
<dbReference type="InterPro" id="IPR014434">
    <property type="entry name" value="Monothiol_GRX"/>
</dbReference>
<dbReference type="RefSeq" id="WP_188660579.1">
    <property type="nucleotide sequence ID" value="NZ_BMKC01000001.1"/>
</dbReference>
<evidence type="ECO:0000313" key="10">
    <source>
        <dbReference type="Proteomes" id="UP000623419"/>
    </source>
</evidence>
<evidence type="ECO:0000259" key="8">
    <source>
        <dbReference type="Pfam" id="PF00462"/>
    </source>
</evidence>
<dbReference type="PROSITE" id="PS51354">
    <property type="entry name" value="GLUTAREDOXIN_2"/>
    <property type="match status" value="1"/>
</dbReference>
<comment type="similarity">
    <text evidence="1 7">Belongs to the glutaredoxin family. Monothiol subfamily.</text>
</comment>
<dbReference type="PANTHER" id="PTHR10293:SF72">
    <property type="entry name" value="MONOTHIOL GLUTAREDOXIN-S14, CHLOROPLASTIC"/>
    <property type="match status" value="1"/>
</dbReference>
<dbReference type="InterPro" id="IPR033658">
    <property type="entry name" value="GRX_PICOT-like"/>
</dbReference>
<evidence type="ECO:0000256" key="1">
    <source>
        <dbReference type="ARBA" id="ARBA00009630"/>
    </source>
</evidence>
<keyword evidence="10" id="KW-1185">Reference proteome</keyword>
<evidence type="ECO:0000256" key="4">
    <source>
        <dbReference type="ARBA" id="ARBA00023004"/>
    </source>
</evidence>
<name>A0ABQ1HAY0_9GAMM</name>
<dbReference type="InterPro" id="IPR002109">
    <property type="entry name" value="Glutaredoxin"/>
</dbReference>
<gene>
    <name evidence="9" type="ORF">GCM10011521_03700</name>
</gene>
<proteinExistence type="inferred from homology"/>
<protein>
    <recommendedName>
        <fullName evidence="7">Glutaredoxin</fullName>
    </recommendedName>
</protein>
<keyword evidence="3" id="KW-0479">Metal-binding</keyword>
<keyword evidence="4" id="KW-0408">Iron</keyword>
<dbReference type="CDD" id="cd03028">
    <property type="entry name" value="GRX_PICOT_like"/>
    <property type="match status" value="1"/>
</dbReference>
<keyword evidence="5" id="KW-0411">Iron-sulfur</keyword>
<reference evidence="10" key="1">
    <citation type="journal article" date="2019" name="Int. J. Syst. Evol. Microbiol.">
        <title>The Global Catalogue of Microorganisms (GCM) 10K type strain sequencing project: providing services to taxonomists for standard genome sequencing and annotation.</title>
        <authorList>
            <consortium name="The Broad Institute Genomics Platform"/>
            <consortium name="The Broad Institute Genome Sequencing Center for Infectious Disease"/>
            <person name="Wu L."/>
            <person name="Ma J."/>
        </authorList>
    </citation>
    <scope>NUCLEOTIDE SEQUENCE [LARGE SCALE GENOMIC DNA]</scope>
    <source>
        <strain evidence="10">CGMCC 1.15905</strain>
    </source>
</reference>
<dbReference type="InterPro" id="IPR004480">
    <property type="entry name" value="Monothiol_GRX-rel"/>
</dbReference>
<evidence type="ECO:0000256" key="6">
    <source>
        <dbReference type="ARBA" id="ARBA00023284"/>
    </source>
</evidence>
<dbReference type="EMBL" id="BMKC01000001">
    <property type="protein sequence ID" value="GGA68750.1"/>
    <property type="molecule type" value="Genomic_DNA"/>
</dbReference>
<evidence type="ECO:0000256" key="2">
    <source>
        <dbReference type="ARBA" id="ARBA00022714"/>
    </source>
</evidence>
<evidence type="ECO:0000256" key="7">
    <source>
        <dbReference type="PIRNR" id="PIRNR005894"/>
    </source>
</evidence>
<evidence type="ECO:0000313" key="9">
    <source>
        <dbReference type="EMBL" id="GGA68750.1"/>
    </source>
</evidence>
<evidence type="ECO:0000256" key="5">
    <source>
        <dbReference type="ARBA" id="ARBA00023014"/>
    </source>
</evidence>
<accession>A0ABQ1HAY0</accession>
<dbReference type="InterPro" id="IPR036249">
    <property type="entry name" value="Thioredoxin-like_sf"/>
</dbReference>